<feature type="region of interest" description="Disordered" evidence="1">
    <location>
        <begin position="1"/>
        <end position="52"/>
    </location>
</feature>
<organism evidence="2 3">
    <name type="scientific">Hyaloscypha variabilis (strain UAMH 11265 / GT02V1 / F)</name>
    <name type="common">Meliniomyces variabilis</name>
    <dbReference type="NCBI Taxonomy" id="1149755"/>
    <lineage>
        <taxon>Eukaryota</taxon>
        <taxon>Fungi</taxon>
        <taxon>Dikarya</taxon>
        <taxon>Ascomycota</taxon>
        <taxon>Pezizomycotina</taxon>
        <taxon>Leotiomycetes</taxon>
        <taxon>Helotiales</taxon>
        <taxon>Hyaloscyphaceae</taxon>
        <taxon>Hyaloscypha</taxon>
        <taxon>Hyaloscypha variabilis</taxon>
    </lineage>
</organism>
<dbReference type="Proteomes" id="UP000235786">
    <property type="component" value="Unassembled WGS sequence"/>
</dbReference>
<evidence type="ECO:0000313" key="2">
    <source>
        <dbReference type="EMBL" id="PMD44912.1"/>
    </source>
</evidence>
<feature type="compositionally biased region" description="Polar residues" evidence="1">
    <location>
        <begin position="94"/>
        <end position="103"/>
    </location>
</feature>
<accession>A0A2J6S2B8</accession>
<reference evidence="2 3" key="1">
    <citation type="submission" date="2016-04" db="EMBL/GenBank/DDBJ databases">
        <title>A degradative enzymes factory behind the ericoid mycorrhizal symbiosis.</title>
        <authorList>
            <consortium name="DOE Joint Genome Institute"/>
            <person name="Martino E."/>
            <person name="Morin E."/>
            <person name="Grelet G."/>
            <person name="Kuo A."/>
            <person name="Kohler A."/>
            <person name="Daghino S."/>
            <person name="Barry K."/>
            <person name="Choi C."/>
            <person name="Cichocki N."/>
            <person name="Clum A."/>
            <person name="Copeland A."/>
            <person name="Hainaut M."/>
            <person name="Haridas S."/>
            <person name="Labutti K."/>
            <person name="Lindquist E."/>
            <person name="Lipzen A."/>
            <person name="Khouja H.-R."/>
            <person name="Murat C."/>
            <person name="Ohm R."/>
            <person name="Olson A."/>
            <person name="Spatafora J."/>
            <person name="Veneault-Fourrey C."/>
            <person name="Henrissat B."/>
            <person name="Grigoriev I."/>
            <person name="Martin F."/>
            <person name="Perotto S."/>
        </authorList>
    </citation>
    <scope>NUCLEOTIDE SEQUENCE [LARGE SCALE GENOMIC DNA]</scope>
    <source>
        <strain evidence="2 3">F</strain>
    </source>
</reference>
<feature type="compositionally biased region" description="Polar residues" evidence="1">
    <location>
        <begin position="21"/>
        <end position="40"/>
    </location>
</feature>
<proteinExistence type="predicted"/>
<evidence type="ECO:0000313" key="3">
    <source>
        <dbReference type="Proteomes" id="UP000235786"/>
    </source>
</evidence>
<keyword evidence="3" id="KW-1185">Reference proteome</keyword>
<name>A0A2J6S2B8_HYAVF</name>
<dbReference type="OrthoDB" id="3597533at2759"/>
<feature type="region of interest" description="Disordered" evidence="1">
    <location>
        <begin position="94"/>
        <end position="123"/>
    </location>
</feature>
<feature type="region of interest" description="Disordered" evidence="1">
    <location>
        <begin position="151"/>
        <end position="192"/>
    </location>
</feature>
<protein>
    <submittedName>
        <fullName evidence="2">Uncharacterized protein</fullName>
    </submittedName>
</protein>
<dbReference type="EMBL" id="KZ613940">
    <property type="protein sequence ID" value="PMD44912.1"/>
    <property type="molecule type" value="Genomic_DNA"/>
</dbReference>
<sequence length="239" mass="26795">MDFDPINSLFGSPPRDGYARRQNQTYNIPPSNDRPSSNIGKTLHRNANKQSSSIRVTRGINLNLLSRISKFEALDALSMPLKLTPLRPAHLQVSRKSSSFKGTETNHRKGLSTIFSPSSEDRGEYTRIEDEAISEQDSLASPKSKKWLYSKTANSRKTQKSKDSYTSASIRIHGSVQDSTERPESKSIRAVASPYVQNEVPARKNSMGDMIQFYDGSSDKVVSKSNSYLRLLELTDNEF</sequence>
<evidence type="ECO:0000256" key="1">
    <source>
        <dbReference type="SAM" id="MobiDB-lite"/>
    </source>
</evidence>
<dbReference type="AlphaFoldDB" id="A0A2J6S2B8"/>
<gene>
    <name evidence="2" type="ORF">L207DRAFT_242759</name>
</gene>